<accession>A0ABT8RI65</accession>
<dbReference type="RefSeq" id="WP_302041859.1">
    <property type="nucleotide sequence ID" value="NZ_JAUKPO010000042.1"/>
</dbReference>
<comment type="caution">
    <text evidence="2">The sequence shown here is derived from an EMBL/GenBank/DDBJ whole genome shotgun (WGS) entry which is preliminary data.</text>
</comment>
<reference evidence="2" key="1">
    <citation type="submission" date="2023-07" db="EMBL/GenBank/DDBJ databases">
        <title>The genome sequence of Rhodocytophaga aerolata KACC 12507.</title>
        <authorList>
            <person name="Zhang X."/>
        </authorList>
    </citation>
    <scope>NUCLEOTIDE SEQUENCE</scope>
    <source>
        <strain evidence="2">KACC 12507</strain>
    </source>
</reference>
<organism evidence="2 3">
    <name type="scientific">Rhodocytophaga aerolata</name>
    <dbReference type="NCBI Taxonomy" id="455078"/>
    <lineage>
        <taxon>Bacteria</taxon>
        <taxon>Pseudomonadati</taxon>
        <taxon>Bacteroidota</taxon>
        <taxon>Cytophagia</taxon>
        <taxon>Cytophagales</taxon>
        <taxon>Rhodocytophagaceae</taxon>
        <taxon>Rhodocytophaga</taxon>
    </lineage>
</organism>
<feature type="region of interest" description="Disordered" evidence="1">
    <location>
        <begin position="101"/>
        <end position="142"/>
    </location>
</feature>
<dbReference type="Proteomes" id="UP001168528">
    <property type="component" value="Unassembled WGS sequence"/>
</dbReference>
<feature type="compositionally biased region" description="Basic and acidic residues" evidence="1">
    <location>
        <begin position="114"/>
        <end position="126"/>
    </location>
</feature>
<protein>
    <submittedName>
        <fullName evidence="2">Uncharacterized protein</fullName>
    </submittedName>
</protein>
<keyword evidence="3" id="KW-1185">Reference proteome</keyword>
<evidence type="ECO:0000313" key="2">
    <source>
        <dbReference type="EMBL" id="MDO1451059.1"/>
    </source>
</evidence>
<proteinExistence type="predicted"/>
<dbReference type="EMBL" id="JAUKPO010000042">
    <property type="protein sequence ID" value="MDO1451059.1"/>
    <property type="molecule type" value="Genomic_DNA"/>
</dbReference>
<sequence length="142" mass="16706">MKKITKEDILEAYALKKGKRNQLLFYYYKQEYFSEKLPADIIAKRISEDLGIPINRNMIYLIIKRYAKNQFFTLPSKVVTLPPTVDTFSGIQVIKEEKAEESKKVQAEQEDDDYKYIPKNTEDKPRVNPYAGLFSKNKENKE</sequence>
<name>A0ABT8RI65_9BACT</name>
<evidence type="ECO:0000313" key="3">
    <source>
        <dbReference type="Proteomes" id="UP001168528"/>
    </source>
</evidence>
<gene>
    <name evidence="2" type="ORF">Q0590_32595</name>
</gene>
<evidence type="ECO:0000256" key="1">
    <source>
        <dbReference type="SAM" id="MobiDB-lite"/>
    </source>
</evidence>